<dbReference type="PANTHER" id="PTHR46017:SF2">
    <property type="entry name" value="MANNOSYLGLYCERATE HYDROLASE"/>
    <property type="match status" value="1"/>
</dbReference>
<dbReference type="InterPro" id="IPR028995">
    <property type="entry name" value="Glyco_hydro_57/38_cen_sf"/>
</dbReference>
<dbReference type="InterPro" id="IPR027291">
    <property type="entry name" value="Glyco_hydro_38_N_sf"/>
</dbReference>
<dbReference type="InterPro" id="IPR015341">
    <property type="entry name" value="Glyco_hydro_38_cen"/>
</dbReference>
<dbReference type="Gene3D" id="1.20.1270.50">
    <property type="entry name" value="Glycoside hydrolase family 38, central domain"/>
    <property type="match status" value="1"/>
</dbReference>
<dbReference type="Pfam" id="PF07748">
    <property type="entry name" value="Glyco_hydro_38C"/>
    <property type="match status" value="1"/>
</dbReference>
<sequence length="867" mass="101646">MFNKKNVHLIPHTHWDREWYFTSDDSRSMIYWDMRFLIEDLIKNKDSKFLYDGQTSIIDDFLQYSPDWKEKLQKVIKSKQLMVGPWYTQTDNLQPMGESILRNLEIGGKLAEDMGHRMKVGYLPDSFGHNPQTPQIMRQVGIDNFSFYRGLDPKKVNNELYFDYVAPSGDKVLGVWQTHYSTDGLTTFEGFMEGGRYDKKNHPIDVSVESYEKRSNGLAFWLPIGTDMKPYKKEIVETVKKLNETEKENFNYLISSYEDVIEETKKEIKEKNIKLPLYKGELREALTGRVHRSIISARMDLKQAINKLEDILVNQIEPLAYICEKLEIDVPWKMIERCWKDVFKSSAHDSYGGSIEDVVHDKIMSRLSDGWRVANAVVGMLCKIYVSKFKKIDKEKVDLFLINTKPNSYDGLFESEFMIGKRFNKNDQFTIYDGDKKIPYVILKQDHFGTHEREMFTVMMYVENIPPFSHKKFKVVFEEKSRIKNDKTFWKNEKFHLSIQEGKLTLKDKENDKTILNPIIFSADPSNGDTYDHSPITFNDPEYIFDKFEVIWSETSQEMQNIKFKTTKKIPNGLDEWKQNKTSIIQDIEIIITLIKDRIILKTFISNKSKNTRMRMLFNSGKNTKSWEHDMQFSVVSRKIENEYLKTWQKEDKYNAKWEEFPTNLSPHQSFIKVPSNDYAITTFGAKEHEVINKKENAFIALTLYRAVDVFGKSHIAYRPGRGSGAECEAPKAQVINKELEFSCEIFSKKLKNEELFNKAKEFNSKASFLDGSWGKEKVLLRWETNHEFYNNSNNKEVSINFEIPNGMIVSAIYKTPYGENIIRLFNSTNKVIEWDLKDNTFGFDLKNINETGKVKIKPWKLININI</sequence>
<dbReference type="RefSeq" id="WP_131598723.1">
    <property type="nucleotide sequence ID" value="NZ_PSZO01000005.1"/>
</dbReference>
<dbReference type="InterPro" id="IPR037094">
    <property type="entry name" value="Glyco_hydro_38_cen_sf"/>
</dbReference>
<keyword evidence="2" id="KW-0479">Metal-binding</keyword>
<dbReference type="Gene3D" id="3.20.110.10">
    <property type="entry name" value="Glycoside hydrolase 38, N terminal domain"/>
    <property type="match status" value="1"/>
</dbReference>
<proteinExistence type="inferred from homology"/>
<keyword evidence="3" id="KW-0378">Hydrolase</keyword>
<dbReference type="InterPro" id="IPR011682">
    <property type="entry name" value="Glyco_hydro_38_C"/>
</dbReference>
<dbReference type="PANTHER" id="PTHR46017">
    <property type="entry name" value="ALPHA-MANNOSIDASE 2C1"/>
    <property type="match status" value="1"/>
</dbReference>
<dbReference type="Proteomes" id="UP000294192">
    <property type="component" value="Unassembled WGS sequence"/>
</dbReference>
<dbReference type="GO" id="GO:0006013">
    <property type="term" value="P:mannose metabolic process"/>
    <property type="evidence" value="ECO:0007669"/>
    <property type="project" value="InterPro"/>
</dbReference>
<keyword evidence="7" id="KW-1185">Reference proteome</keyword>
<accession>A0A4R0XUQ1</accession>
<name>A0A4R0XUQ1_9MOLU</name>
<dbReference type="GO" id="GO:0030246">
    <property type="term" value="F:carbohydrate binding"/>
    <property type="evidence" value="ECO:0007669"/>
    <property type="project" value="InterPro"/>
</dbReference>
<dbReference type="GO" id="GO:0046872">
    <property type="term" value="F:metal ion binding"/>
    <property type="evidence" value="ECO:0007669"/>
    <property type="project" value="UniProtKB-KW"/>
</dbReference>
<evidence type="ECO:0000313" key="7">
    <source>
        <dbReference type="Proteomes" id="UP000294192"/>
    </source>
</evidence>
<dbReference type="AlphaFoldDB" id="A0A4R0XUQ1"/>
<organism evidence="6 7">
    <name type="scientific">Mycoplasma marinum</name>
    <dbReference type="NCBI Taxonomy" id="1937190"/>
    <lineage>
        <taxon>Bacteria</taxon>
        <taxon>Bacillati</taxon>
        <taxon>Mycoplasmatota</taxon>
        <taxon>Mollicutes</taxon>
        <taxon>Mycoplasmataceae</taxon>
        <taxon>Mycoplasma</taxon>
    </lineage>
</organism>
<protein>
    <recommendedName>
        <fullName evidence="5">Glycoside hydrolase family 38 central domain-containing protein</fullName>
    </recommendedName>
</protein>
<dbReference type="InterPro" id="IPR011013">
    <property type="entry name" value="Gal_mutarotase_sf_dom"/>
</dbReference>
<evidence type="ECO:0000256" key="4">
    <source>
        <dbReference type="ARBA" id="ARBA00023295"/>
    </source>
</evidence>
<dbReference type="GO" id="GO:0004559">
    <property type="term" value="F:alpha-mannosidase activity"/>
    <property type="evidence" value="ECO:0007669"/>
    <property type="project" value="InterPro"/>
</dbReference>
<evidence type="ECO:0000259" key="5">
    <source>
        <dbReference type="SMART" id="SM00872"/>
    </source>
</evidence>
<dbReference type="SUPFAM" id="SSF88688">
    <property type="entry name" value="Families 57/38 glycoside transferase middle domain"/>
    <property type="match status" value="1"/>
</dbReference>
<dbReference type="InterPro" id="IPR000602">
    <property type="entry name" value="Glyco_hydro_38_N"/>
</dbReference>
<comment type="caution">
    <text evidence="6">The sequence shown here is derived from an EMBL/GenBank/DDBJ whole genome shotgun (WGS) entry which is preliminary data.</text>
</comment>
<evidence type="ECO:0000256" key="3">
    <source>
        <dbReference type="ARBA" id="ARBA00022801"/>
    </source>
</evidence>
<evidence type="ECO:0000256" key="1">
    <source>
        <dbReference type="ARBA" id="ARBA00009792"/>
    </source>
</evidence>
<dbReference type="SUPFAM" id="SSF88713">
    <property type="entry name" value="Glycoside hydrolase/deacetylase"/>
    <property type="match status" value="1"/>
</dbReference>
<keyword evidence="4" id="KW-0326">Glycosidase</keyword>
<dbReference type="Pfam" id="PF09261">
    <property type="entry name" value="Alpha-mann_mid"/>
    <property type="match status" value="1"/>
</dbReference>
<dbReference type="OrthoDB" id="9764050at2"/>
<dbReference type="InterPro" id="IPR011330">
    <property type="entry name" value="Glyco_hydro/deAcase_b/a-brl"/>
</dbReference>
<reference evidence="6 7" key="1">
    <citation type="submission" date="2018-02" db="EMBL/GenBank/DDBJ databases">
        <title>Mycoplasma marinum and Mycoplasma todarodis sp. nov., moderately halophilic and psychrotolerant mycoplasmas isolated from cephalopods.</title>
        <authorList>
            <person name="Viver T."/>
        </authorList>
    </citation>
    <scope>NUCLEOTIDE SEQUENCE [LARGE SCALE GENOMIC DNA]</scope>
    <source>
        <strain evidence="6 7">PE</strain>
    </source>
</reference>
<dbReference type="EMBL" id="PSZO01000005">
    <property type="protein sequence ID" value="TCG11537.1"/>
    <property type="molecule type" value="Genomic_DNA"/>
</dbReference>
<gene>
    <name evidence="6" type="ORF">C4B24_01670</name>
</gene>
<dbReference type="SUPFAM" id="SSF74650">
    <property type="entry name" value="Galactose mutarotase-like"/>
    <property type="match status" value="1"/>
</dbReference>
<feature type="domain" description="Glycoside hydrolase family 38 central" evidence="5">
    <location>
        <begin position="289"/>
        <end position="367"/>
    </location>
</feature>
<dbReference type="Pfam" id="PF01074">
    <property type="entry name" value="Glyco_hydro_38N"/>
    <property type="match status" value="1"/>
</dbReference>
<dbReference type="GO" id="GO:0009313">
    <property type="term" value="P:oligosaccharide catabolic process"/>
    <property type="evidence" value="ECO:0007669"/>
    <property type="project" value="TreeGrafter"/>
</dbReference>
<evidence type="ECO:0000313" key="6">
    <source>
        <dbReference type="EMBL" id="TCG11537.1"/>
    </source>
</evidence>
<comment type="similarity">
    <text evidence="1">Belongs to the glycosyl hydrolase 38 family.</text>
</comment>
<dbReference type="Gene3D" id="2.70.98.30">
    <property type="entry name" value="Golgi alpha-mannosidase II, domain 4"/>
    <property type="match status" value="1"/>
</dbReference>
<evidence type="ECO:0000256" key="2">
    <source>
        <dbReference type="ARBA" id="ARBA00022723"/>
    </source>
</evidence>
<dbReference type="SMART" id="SM00872">
    <property type="entry name" value="Alpha-mann_mid"/>
    <property type="match status" value="1"/>
</dbReference>